<keyword evidence="3" id="KW-0227">DNA damage</keyword>
<dbReference type="InterPro" id="IPR000212">
    <property type="entry name" value="DNA_helicase_UvrD/REP"/>
</dbReference>
<dbReference type="CDD" id="cd17932">
    <property type="entry name" value="DEXQc_UvrD"/>
    <property type="match status" value="1"/>
</dbReference>
<evidence type="ECO:0000256" key="15">
    <source>
        <dbReference type="SAM" id="MobiDB-lite"/>
    </source>
</evidence>
<evidence type="ECO:0000313" key="19">
    <source>
        <dbReference type="Proteomes" id="UP001281731"/>
    </source>
</evidence>
<keyword evidence="10" id="KW-0413">Isomerase</keyword>
<feature type="binding site" evidence="14">
    <location>
        <begin position="36"/>
        <end position="43"/>
    </location>
    <ligand>
        <name>ATP</name>
        <dbReference type="ChEBI" id="CHEBI:30616"/>
    </ligand>
</feature>
<evidence type="ECO:0000256" key="9">
    <source>
        <dbReference type="ARBA" id="ARBA00023204"/>
    </source>
</evidence>
<gene>
    <name evidence="18" type="ORF">R6G80_03235</name>
</gene>
<dbReference type="Pfam" id="PF12705">
    <property type="entry name" value="PDDEXK_1"/>
    <property type="match status" value="1"/>
</dbReference>
<comment type="catalytic activity">
    <reaction evidence="13">
        <text>ATP + H2O = ADP + phosphate + H(+)</text>
        <dbReference type="Rhea" id="RHEA:13065"/>
        <dbReference type="ChEBI" id="CHEBI:15377"/>
        <dbReference type="ChEBI" id="CHEBI:15378"/>
        <dbReference type="ChEBI" id="CHEBI:30616"/>
        <dbReference type="ChEBI" id="CHEBI:43474"/>
        <dbReference type="ChEBI" id="CHEBI:456216"/>
        <dbReference type="EC" id="5.6.2.4"/>
    </reaction>
</comment>
<keyword evidence="1" id="KW-0540">Nuclease</keyword>
<dbReference type="GO" id="GO:0000725">
    <property type="term" value="P:recombinational repair"/>
    <property type="evidence" value="ECO:0007669"/>
    <property type="project" value="TreeGrafter"/>
</dbReference>
<dbReference type="GO" id="GO:0043138">
    <property type="term" value="F:3'-5' DNA helicase activity"/>
    <property type="evidence" value="ECO:0007669"/>
    <property type="project" value="UniProtKB-EC"/>
</dbReference>
<evidence type="ECO:0000256" key="14">
    <source>
        <dbReference type="PROSITE-ProRule" id="PRU00560"/>
    </source>
</evidence>
<dbReference type="PROSITE" id="PS51198">
    <property type="entry name" value="UVRD_HELICASE_ATP_BIND"/>
    <property type="match status" value="1"/>
</dbReference>
<keyword evidence="2 14" id="KW-0547">Nucleotide-binding</keyword>
<dbReference type="Proteomes" id="UP001281731">
    <property type="component" value="Unassembled WGS sequence"/>
</dbReference>
<dbReference type="InterPro" id="IPR014017">
    <property type="entry name" value="DNA_helicase_UvrD-like_C"/>
</dbReference>
<evidence type="ECO:0000256" key="1">
    <source>
        <dbReference type="ARBA" id="ARBA00022722"/>
    </source>
</evidence>
<dbReference type="PANTHER" id="PTHR11070">
    <property type="entry name" value="UVRD / RECB / PCRA DNA HELICASE FAMILY MEMBER"/>
    <property type="match status" value="1"/>
</dbReference>
<dbReference type="InterPro" id="IPR038726">
    <property type="entry name" value="PDDEXK_AddAB-type"/>
</dbReference>
<keyword evidence="5 14" id="KW-0347">Helicase</keyword>
<evidence type="ECO:0000256" key="2">
    <source>
        <dbReference type="ARBA" id="ARBA00022741"/>
    </source>
</evidence>
<dbReference type="Pfam" id="PF00580">
    <property type="entry name" value="UvrD-helicase"/>
    <property type="match status" value="1"/>
</dbReference>
<evidence type="ECO:0000259" key="16">
    <source>
        <dbReference type="PROSITE" id="PS51198"/>
    </source>
</evidence>
<feature type="domain" description="UvrD-like helicase C-terminal" evidence="17">
    <location>
        <begin position="380"/>
        <end position="722"/>
    </location>
</feature>
<dbReference type="Gene3D" id="3.90.320.10">
    <property type="match status" value="1"/>
</dbReference>
<dbReference type="GO" id="GO:0003677">
    <property type="term" value="F:DNA binding"/>
    <property type="evidence" value="ECO:0007669"/>
    <property type="project" value="UniProtKB-KW"/>
</dbReference>
<evidence type="ECO:0000256" key="8">
    <source>
        <dbReference type="ARBA" id="ARBA00023125"/>
    </source>
</evidence>
<feature type="region of interest" description="Disordered" evidence="15">
    <location>
        <begin position="843"/>
        <end position="866"/>
    </location>
</feature>
<dbReference type="Pfam" id="PF13361">
    <property type="entry name" value="UvrD_C"/>
    <property type="match status" value="1"/>
</dbReference>
<dbReference type="Gene3D" id="1.10.486.10">
    <property type="entry name" value="PCRA, domain 4"/>
    <property type="match status" value="1"/>
</dbReference>
<evidence type="ECO:0000256" key="13">
    <source>
        <dbReference type="ARBA" id="ARBA00048988"/>
    </source>
</evidence>
<proteinExistence type="predicted"/>
<dbReference type="InterPro" id="IPR011604">
    <property type="entry name" value="PDDEXK-like_dom_sf"/>
</dbReference>
<keyword evidence="7 14" id="KW-0067">ATP-binding</keyword>
<dbReference type="InterPro" id="IPR027417">
    <property type="entry name" value="P-loop_NTPase"/>
</dbReference>
<accession>A0AAW9HWL9</accession>
<evidence type="ECO:0000256" key="10">
    <source>
        <dbReference type="ARBA" id="ARBA00023235"/>
    </source>
</evidence>
<evidence type="ECO:0000256" key="3">
    <source>
        <dbReference type="ARBA" id="ARBA00022763"/>
    </source>
</evidence>
<dbReference type="EC" id="5.6.2.4" evidence="12"/>
<comment type="catalytic activity">
    <reaction evidence="11">
        <text>Couples ATP hydrolysis with the unwinding of duplex DNA by translocating in the 3'-5' direction.</text>
        <dbReference type="EC" id="5.6.2.4"/>
    </reaction>
</comment>
<comment type="caution">
    <text evidence="18">The sequence shown here is derived from an EMBL/GenBank/DDBJ whole genome shotgun (WGS) entry which is preliminary data.</text>
</comment>
<dbReference type="InterPro" id="IPR014016">
    <property type="entry name" value="UvrD-like_ATP-bd"/>
</dbReference>
<feature type="compositionally biased region" description="Low complexity" evidence="15">
    <location>
        <begin position="845"/>
        <end position="861"/>
    </location>
</feature>
<dbReference type="GO" id="GO:0005524">
    <property type="term" value="F:ATP binding"/>
    <property type="evidence" value="ECO:0007669"/>
    <property type="project" value="UniProtKB-UniRule"/>
</dbReference>
<evidence type="ECO:0000256" key="6">
    <source>
        <dbReference type="ARBA" id="ARBA00022839"/>
    </source>
</evidence>
<keyword evidence="6" id="KW-0269">Exonuclease</keyword>
<dbReference type="EMBL" id="JAWNGC010000003">
    <property type="protein sequence ID" value="MDY5154737.1"/>
    <property type="molecule type" value="Genomic_DNA"/>
</dbReference>
<evidence type="ECO:0000256" key="7">
    <source>
        <dbReference type="ARBA" id="ARBA00022840"/>
    </source>
</evidence>
<dbReference type="Gene3D" id="3.40.50.300">
    <property type="entry name" value="P-loop containing nucleotide triphosphate hydrolases"/>
    <property type="match status" value="4"/>
</dbReference>
<sequence>MINSEAYAKINDGKFPPTPEQEQVIVCEEPGILVIAGAGSGKTKTMTDRIAYHVAAGNVKPGQVLGLTFTNKAAGELKERVTKRLHALNLMGNFESPEGDVHVVFKQPTISTYNSFASDIASTYGVLVGADPSNRLMTEADRYSLMRRVIQQLPQSPALAPLQDISLSSAITQALTISDGLINNGVSLQEARIFCKQESAKLKDFIEDSSTIRKPRHPKASLAFSALKKKNTPEVILALLQAVENYHQIKKDEHLSEFADQVSTAAHIVEKFPFVAQEISSRYRLVLLDEYQDTDVNQARFLIRALTAHKGENLSITAVGDPNQAIYGWRGASASALENFAESMKEVFGGVQRLHLSTAFRNDKAVLVAGNAVTTEIPLPETVEDTPIVHKMKKSSSTVLALEPRKGAGEGIVRDVRTLMREESYQAIARRILDVYENVRKENDIRKAQGKEARGAEIAVLCRKRSQFDDVVNALHEADPQHKIIRYEIIGGESLVKRPEIITLRALLSAANNPARGDALARLITYWNIGVRDIRELARWARQYTSIQVRGLEEKEKTENTLNIRDETNMLEALDAIVDNRIFTQWLEKARKENRGITEEGVSRLEHIAKALQSMRRVASQPLADQVKTAITLLGLDIAVSSRSQGKQRVQTSIEQFVAVAREYGKIHATTNSVDFINWLDIVEEQEHGGEEEAGEDVAILDEEKEVNPGVVQIMTIHASKGLEWKDLVVIPDMVTSGLSTITERVKAWPQNSGVFPYPLRSDYEYLGQFRLADMTDKKETASQYAEFKDYLCWKESEEARRLAYVAFTRASKELMLVGYAFKDLDDVGKKVAKYEKDLEKLEKASTSNKKSSSKTTQTAKDPSDIDEERRLLEIAGIAAEEPSVFLMNVRDECARLSVPLHHGEEHWEDALKYQAPNSFSMEQLREIFEESVLHPSDETKVVDYLAAPETLYWPHDNARSLPRETQQLSEEEKEHIYTALRRFTEKTYGKQHDENKTPVKPRLGTTHEGDMKLNEEIGENAKKTPGKTSTPEATPLPGIKLEREYYTASDIVGLSEYADTYEKQLLRPIPLQPSRAARLGTLLHAKIAESYDKVATLDIDFADEWENEGIATEKDIEKLWDNYMNSEFSTYPPLGIEEAMEIVIDGKIIRCTIDAILDTSSAPNRKNITIVDWKTGRRPDEKQLASRELQLALYRLAWARTHNIPIEEIDASFIYLKEKPEKMEVKVGKLSEKDILSRMPK</sequence>
<feature type="compositionally biased region" description="Basic and acidic residues" evidence="15">
    <location>
        <begin position="1006"/>
        <end position="1023"/>
    </location>
</feature>
<evidence type="ECO:0000256" key="11">
    <source>
        <dbReference type="ARBA" id="ARBA00034617"/>
    </source>
</evidence>
<protein>
    <recommendedName>
        <fullName evidence="12">DNA 3'-5' helicase</fullName>
        <ecNumber evidence="12">5.6.2.4</ecNumber>
    </recommendedName>
</protein>
<name>A0AAW9HWL9_9ACTO</name>
<evidence type="ECO:0000256" key="12">
    <source>
        <dbReference type="ARBA" id="ARBA00034808"/>
    </source>
</evidence>
<dbReference type="SUPFAM" id="SSF52540">
    <property type="entry name" value="P-loop containing nucleoside triphosphate hydrolases"/>
    <property type="match status" value="1"/>
</dbReference>
<evidence type="ECO:0000313" key="18">
    <source>
        <dbReference type="EMBL" id="MDY5154737.1"/>
    </source>
</evidence>
<evidence type="ECO:0000256" key="4">
    <source>
        <dbReference type="ARBA" id="ARBA00022801"/>
    </source>
</evidence>
<dbReference type="PANTHER" id="PTHR11070:SF55">
    <property type="entry name" value="DNA 3'-5' HELICASE"/>
    <property type="match status" value="1"/>
</dbReference>
<dbReference type="GO" id="GO:0033202">
    <property type="term" value="C:DNA helicase complex"/>
    <property type="evidence" value="ECO:0007669"/>
    <property type="project" value="TreeGrafter"/>
</dbReference>
<dbReference type="RefSeq" id="WP_320756409.1">
    <property type="nucleotide sequence ID" value="NZ_JAWNGC010000003.1"/>
</dbReference>
<dbReference type="GO" id="GO:0005829">
    <property type="term" value="C:cytosol"/>
    <property type="evidence" value="ECO:0007669"/>
    <property type="project" value="TreeGrafter"/>
</dbReference>
<keyword evidence="8" id="KW-0238">DNA-binding</keyword>
<feature type="domain" description="UvrD-like helicase ATP-binding" evidence="16">
    <location>
        <begin position="15"/>
        <end position="363"/>
    </location>
</feature>
<dbReference type="PROSITE" id="PS51217">
    <property type="entry name" value="UVRD_HELICASE_CTER"/>
    <property type="match status" value="1"/>
</dbReference>
<reference evidence="18" key="1">
    <citation type="submission" date="2023-10" db="EMBL/GenBank/DDBJ databases">
        <title>Whole Genome based description of the genera Actinobaculum and Actinotignum reveals a complex phylogenetic relationship within the species included in the genus Actinotignum.</title>
        <authorList>
            <person name="Jensen C.S."/>
            <person name="Dargis R."/>
            <person name="Kemp M."/>
            <person name="Christensen J.J."/>
        </authorList>
    </citation>
    <scope>NUCLEOTIDE SEQUENCE</scope>
    <source>
        <strain evidence="18">SLA_B511</strain>
    </source>
</reference>
<keyword evidence="9" id="KW-0234">DNA repair</keyword>
<dbReference type="AlphaFoldDB" id="A0AAW9HWL9"/>
<dbReference type="GO" id="GO:0004527">
    <property type="term" value="F:exonuclease activity"/>
    <property type="evidence" value="ECO:0007669"/>
    <property type="project" value="UniProtKB-KW"/>
</dbReference>
<evidence type="ECO:0000256" key="5">
    <source>
        <dbReference type="ARBA" id="ARBA00022806"/>
    </source>
</evidence>
<evidence type="ECO:0000259" key="17">
    <source>
        <dbReference type="PROSITE" id="PS51217"/>
    </source>
</evidence>
<organism evidence="18 19">
    <name type="scientific">Actinotignum urinale</name>
    <dbReference type="NCBI Taxonomy" id="190146"/>
    <lineage>
        <taxon>Bacteria</taxon>
        <taxon>Bacillati</taxon>
        <taxon>Actinomycetota</taxon>
        <taxon>Actinomycetes</taxon>
        <taxon>Actinomycetales</taxon>
        <taxon>Actinomycetaceae</taxon>
        <taxon>Actinotignum</taxon>
    </lineage>
</organism>
<keyword evidence="4 14" id="KW-0378">Hydrolase</keyword>
<feature type="region of interest" description="Disordered" evidence="15">
    <location>
        <begin position="990"/>
        <end position="1037"/>
    </location>
</feature>